<keyword evidence="9" id="KW-1185">Reference proteome</keyword>
<feature type="binding site" evidence="4">
    <location>
        <begin position="638"/>
        <end position="645"/>
    </location>
    <ligand>
        <name>ATP</name>
        <dbReference type="ChEBI" id="CHEBI:30616"/>
    </ligand>
</feature>
<dbReference type="Proteomes" id="UP001528912">
    <property type="component" value="Unassembled WGS sequence"/>
</dbReference>
<dbReference type="InterPro" id="IPR050206">
    <property type="entry name" value="FtsK/SpoIIIE/SftA"/>
</dbReference>
<keyword evidence="2 4" id="KW-0547">Nucleotide-binding</keyword>
<dbReference type="Gene3D" id="2.60.200.20">
    <property type="match status" value="1"/>
</dbReference>
<dbReference type="PANTHER" id="PTHR22683:SF1">
    <property type="entry name" value="TYPE VII SECRETION SYSTEM PROTEIN ESSC"/>
    <property type="match status" value="1"/>
</dbReference>
<evidence type="ECO:0000256" key="5">
    <source>
        <dbReference type="SAM" id="Phobius"/>
    </source>
</evidence>
<dbReference type="SUPFAM" id="SSF49879">
    <property type="entry name" value="SMAD/FHA domain"/>
    <property type="match status" value="1"/>
</dbReference>
<protein>
    <submittedName>
        <fullName evidence="8">FtsK/SpoIIIE domain-containing protein</fullName>
    </submittedName>
</protein>
<feature type="domain" description="FHA" evidence="6">
    <location>
        <begin position="112"/>
        <end position="163"/>
    </location>
</feature>
<dbReference type="PROSITE" id="PS50901">
    <property type="entry name" value="FTSK"/>
    <property type="match status" value="2"/>
</dbReference>
<dbReference type="InterPro" id="IPR032030">
    <property type="entry name" value="YscD_cytoplasmic_dom"/>
</dbReference>
<keyword evidence="1" id="KW-0597">Phosphoprotein</keyword>
<dbReference type="SMART" id="SM00240">
    <property type="entry name" value="FHA"/>
    <property type="match status" value="1"/>
</dbReference>
<evidence type="ECO:0000256" key="1">
    <source>
        <dbReference type="ARBA" id="ARBA00022553"/>
    </source>
</evidence>
<dbReference type="Pfam" id="PF16697">
    <property type="entry name" value="Yop-YscD_cpl"/>
    <property type="match status" value="1"/>
</dbReference>
<proteinExistence type="predicted"/>
<evidence type="ECO:0000256" key="4">
    <source>
        <dbReference type="PROSITE-ProRule" id="PRU00289"/>
    </source>
</evidence>
<dbReference type="InterPro" id="IPR002543">
    <property type="entry name" value="FtsK_dom"/>
</dbReference>
<feature type="domain" description="FtsK" evidence="7">
    <location>
        <begin position="954"/>
        <end position="1144"/>
    </location>
</feature>
<gene>
    <name evidence="8" type="ORF">P4R38_08125</name>
</gene>
<dbReference type="CDD" id="cd00060">
    <property type="entry name" value="FHA"/>
    <property type="match status" value="1"/>
</dbReference>
<dbReference type="InterPro" id="IPR000253">
    <property type="entry name" value="FHA_dom"/>
</dbReference>
<keyword evidence="5" id="KW-0472">Membrane</keyword>
<reference evidence="8 9" key="1">
    <citation type="submission" date="2023-03" db="EMBL/GenBank/DDBJ databases">
        <title>YIM 133296 draft genome.</title>
        <authorList>
            <person name="Xiong L."/>
        </authorList>
    </citation>
    <scope>NUCLEOTIDE SEQUENCE [LARGE SCALE GENOMIC DNA]</scope>
    <source>
        <strain evidence="8 9">YIM 133296</strain>
    </source>
</reference>
<feature type="transmembrane region" description="Helical" evidence="5">
    <location>
        <begin position="233"/>
        <end position="251"/>
    </location>
</feature>
<dbReference type="EMBL" id="JAROAV010000025">
    <property type="protein sequence ID" value="MDF8264204.1"/>
    <property type="molecule type" value="Genomic_DNA"/>
</dbReference>
<organism evidence="8 9">
    <name type="scientific">Luteipulveratus flavus</name>
    <dbReference type="NCBI Taxonomy" id="3031728"/>
    <lineage>
        <taxon>Bacteria</taxon>
        <taxon>Bacillati</taxon>
        <taxon>Actinomycetota</taxon>
        <taxon>Actinomycetes</taxon>
        <taxon>Micrococcales</taxon>
        <taxon>Dermacoccaceae</taxon>
        <taxon>Luteipulveratus</taxon>
    </lineage>
</organism>
<sequence length="1289" mass="135491">MTTTESRTSATLLLRLTSTHDASCREVEVTASTELTWSELRPHLEPFLPLPPVVYAGGQPLADHDLFGSAPLLHGAVLTDRVASPVPRSLLEVVVAEGPDAGATHPLGGTSLQVGRVSSTSSGVLVADPDVSRRHALLEVAHGRVQLTDLASTNGTRVDDAPVEPGEPVDLRVGQRVRVGSSTLRLRSPAARRAPIAEAGRVPVHRAPRDPIRLQEQEIALPVAPDGDDADRLPWLMVLIPIPVALVMAVAMRSTMMLAFGLMSPVMMLGQYLHDRRSGRHDRRRAQAAYAASRDRALARCADTVAAELALRRGLAPDLAELRAVTAERRVWPRRPTDADHLWWRVGTGDVPVGVTVRDSGGDIDRRSASGCPVTVSLEDHRVVGLSGPARLRTPALEALVGQLAVLHSPLYLRLVVVLADPAGLDRWRWARRLPHLNAGAVAAPASLVAGTDDALISRHLGLYASAPEGDRLGRPERHPVHTVVILDGAQDLAGHPVVSGVLTHGALHHVSVVAVDASHAALPSACEVTVDLDGANRGRLSGEMSLTFCPDLPHAGWASTLADDVVPLLDATPGPDDAEPPTSARLLDLLPDVVDADRLAQRWAGDGRTTRALLGLGADGSVVVDLASDGPHALVGGTTGSGKSELLQTLIASLAVGNRPDEMVFVLVDYKGGAAFKDCARLPHTVGLVTDLDAHLTERALTSLDAEVRRRERLLGSVGAKDLEDHQRIPGAEHLPRLVLVIDEFRVLAEELPDFIDGLVRIAAVGRSLGIHLVLATQRPGGVVSTDIRANVNLRIALRVRDAADSDDVVDSPVAAGIPTSTPGRAVMRSASAPLVTFQAARVGGHGHASAAAVTVRAVDPRTGRVRLDDTCAAEPTGPTDLQRLVDAALAAARVQGVPSVPSPWLPSLPPVVELGGSDELHRLLGTLEDDPTPPTGEHARLGVVDLPHLQRQDPLGWDLTSGHLAVIGGQRSGRTTAVRTVVTDAARRSGPDDLHVYVVDSSGSLGALGALPHTGAVVGRDDEGAGVRLMDWLLEEVASRQNLLAADHHTDLGEHRAARHTEGRTALPRVLVVIDGWDAFGEAYELIEGGRVLDTFHQVLRDGVGVGVHLLLTGGRGLLSSRVAGSLTHRLCLRTADEMDLLMAGLRPTQVPADMPAGRALLLPDAHEVQLALLTGDRSGRAQAAAVAAAAATMPPATHTQPRQFSSLPDVVAFPGQDEPAGWPSAGPVLGLAGDDLDVARLPSDPAGGLAALVCGPAGSGRTTALVTLASQLRERPVLWLSGGALP</sequence>
<keyword evidence="3 4" id="KW-0067">ATP-binding</keyword>
<keyword evidence="5" id="KW-0812">Transmembrane</keyword>
<evidence type="ECO:0000256" key="3">
    <source>
        <dbReference type="ARBA" id="ARBA00022840"/>
    </source>
</evidence>
<name>A0ABT6C807_9MICO</name>
<keyword evidence="5" id="KW-1133">Transmembrane helix</keyword>
<evidence type="ECO:0000259" key="6">
    <source>
        <dbReference type="PROSITE" id="PS50006"/>
    </source>
</evidence>
<accession>A0ABT6C807</accession>
<feature type="binding site" evidence="4">
    <location>
        <begin position="970"/>
        <end position="977"/>
    </location>
    <ligand>
        <name>ATP</name>
        <dbReference type="ChEBI" id="CHEBI:30616"/>
    </ligand>
</feature>
<dbReference type="Pfam" id="PF01580">
    <property type="entry name" value="FtsK_SpoIIIE"/>
    <property type="match status" value="2"/>
</dbReference>
<dbReference type="PROSITE" id="PS50006">
    <property type="entry name" value="FHA_DOMAIN"/>
    <property type="match status" value="1"/>
</dbReference>
<dbReference type="InterPro" id="IPR027417">
    <property type="entry name" value="P-loop_NTPase"/>
</dbReference>
<dbReference type="RefSeq" id="WP_277191827.1">
    <property type="nucleotide sequence ID" value="NZ_JAROAV010000025.1"/>
</dbReference>
<evidence type="ECO:0000313" key="8">
    <source>
        <dbReference type="EMBL" id="MDF8264204.1"/>
    </source>
</evidence>
<dbReference type="Gene3D" id="3.40.50.300">
    <property type="entry name" value="P-loop containing nucleotide triphosphate hydrolases"/>
    <property type="match status" value="2"/>
</dbReference>
<evidence type="ECO:0000256" key="2">
    <source>
        <dbReference type="ARBA" id="ARBA00022741"/>
    </source>
</evidence>
<dbReference type="InterPro" id="IPR008984">
    <property type="entry name" value="SMAD_FHA_dom_sf"/>
</dbReference>
<evidence type="ECO:0000313" key="9">
    <source>
        <dbReference type="Proteomes" id="UP001528912"/>
    </source>
</evidence>
<feature type="domain" description="FtsK" evidence="7">
    <location>
        <begin position="620"/>
        <end position="808"/>
    </location>
</feature>
<feature type="non-terminal residue" evidence="8">
    <location>
        <position position="1289"/>
    </location>
</feature>
<dbReference type="CDD" id="cd01127">
    <property type="entry name" value="TrwB_TraG_TraD_VirD4"/>
    <property type="match status" value="1"/>
</dbReference>
<dbReference type="SUPFAM" id="SSF52540">
    <property type="entry name" value="P-loop containing nucleoside triphosphate hydrolases"/>
    <property type="match status" value="2"/>
</dbReference>
<comment type="caution">
    <text evidence="8">The sequence shown here is derived from an EMBL/GenBank/DDBJ whole genome shotgun (WGS) entry which is preliminary data.</text>
</comment>
<evidence type="ECO:0000259" key="7">
    <source>
        <dbReference type="PROSITE" id="PS50901"/>
    </source>
</evidence>
<dbReference type="PANTHER" id="PTHR22683">
    <property type="entry name" value="SPORULATION PROTEIN RELATED"/>
    <property type="match status" value="1"/>
</dbReference>